<reference evidence="2 3" key="1">
    <citation type="submission" date="2022-08" db="EMBL/GenBank/DDBJ databases">
        <title>Reclassification of Massilia species as members of the genera Telluria, Duganella, Pseudoduganella, Mokoshia gen. nov. and Zemynaea gen. nov. using orthogonal and non-orthogonal genome-based approaches.</title>
        <authorList>
            <person name="Bowman J.P."/>
        </authorList>
    </citation>
    <scope>NUCLEOTIDE SEQUENCE [LARGE SCALE GENOMIC DNA]</scope>
    <source>
        <strain evidence="2 3">JCM 31316</strain>
    </source>
</reference>
<evidence type="ECO:0000256" key="1">
    <source>
        <dbReference type="SAM" id="SignalP"/>
    </source>
</evidence>
<protein>
    <submittedName>
        <fullName evidence="2">DUF2939 domain-containing protein</fullName>
    </submittedName>
</protein>
<dbReference type="InterPro" id="IPR021330">
    <property type="entry name" value="DUF2939"/>
</dbReference>
<gene>
    <name evidence="2" type="ORF">NX784_03215</name>
</gene>
<keyword evidence="1" id="KW-0732">Signal</keyword>
<name>A0ABT1ZKZ1_9BURK</name>
<dbReference type="Pfam" id="PF11159">
    <property type="entry name" value="DUF2939"/>
    <property type="match status" value="1"/>
</dbReference>
<keyword evidence="3" id="KW-1185">Reference proteome</keyword>
<proteinExistence type="predicted"/>
<sequence>MNRFRTLATVTLLAIAATSAASPWWTLHRLQAAVARHDADAVAGQVDFPALRASVKEQALEALGGKAGGTDGGNPFAAFGRKMAMAVVDPLVDAAVSPEGVATMVEHGRIRIGQPAPAADTPDTEPERDKPRYALAYRGWNSFAVTARDGGSFIFRRDGLWTWKLAGIDLAHGS</sequence>
<comment type="caution">
    <text evidence="2">The sequence shown here is derived from an EMBL/GenBank/DDBJ whole genome shotgun (WGS) entry which is preliminary data.</text>
</comment>
<evidence type="ECO:0000313" key="2">
    <source>
        <dbReference type="EMBL" id="MCS0580592.1"/>
    </source>
</evidence>
<dbReference type="Proteomes" id="UP001204151">
    <property type="component" value="Unassembled WGS sequence"/>
</dbReference>
<evidence type="ECO:0000313" key="3">
    <source>
        <dbReference type="Proteomes" id="UP001204151"/>
    </source>
</evidence>
<accession>A0ABT1ZKZ1</accession>
<dbReference type="RefSeq" id="WP_258815257.1">
    <property type="nucleotide sequence ID" value="NZ_JANUGW010000002.1"/>
</dbReference>
<feature type="chain" id="PRO_5045136462" evidence="1">
    <location>
        <begin position="22"/>
        <end position="174"/>
    </location>
</feature>
<feature type="signal peptide" evidence="1">
    <location>
        <begin position="1"/>
        <end position="21"/>
    </location>
</feature>
<organism evidence="2 3">
    <name type="scientific">Massilia pinisoli</name>
    <dbReference type="NCBI Taxonomy" id="1772194"/>
    <lineage>
        <taxon>Bacteria</taxon>
        <taxon>Pseudomonadati</taxon>
        <taxon>Pseudomonadota</taxon>
        <taxon>Betaproteobacteria</taxon>
        <taxon>Burkholderiales</taxon>
        <taxon>Oxalobacteraceae</taxon>
        <taxon>Telluria group</taxon>
        <taxon>Massilia</taxon>
    </lineage>
</organism>
<dbReference type="EMBL" id="JANUGW010000002">
    <property type="protein sequence ID" value="MCS0580592.1"/>
    <property type="molecule type" value="Genomic_DNA"/>
</dbReference>